<feature type="domain" description="HNH nuclease" evidence="2">
    <location>
        <begin position="120"/>
        <end position="183"/>
    </location>
</feature>
<evidence type="ECO:0000313" key="3">
    <source>
        <dbReference type="EMBL" id="CAA7269545.1"/>
    </source>
</evidence>
<reference evidence="3 4" key="1">
    <citation type="submission" date="2020-01" db="EMBL/GenBank/DDBJ databases">
        <authorList>
            <person name="Gupta K D."/>
        </authorList>
    </citation>
    <scope>NUCLEOTIDE SEQUENCE [LARGE SCALE GENOMIC DNA]</scope>
</reference>
<feature type="region of interest" description="Disordered" evidence="1">
    <location>
        <begin position="302"/>
        <end position="347"/>
    </location>
</feature>
<evidence type="ECO:0000259" key="2">
    <source>
        <dbReference type="Pfam" id="PF13391"/>
    </source>
</evidence>
<sequence length="347" mass="38136">MAEAPPEIEVHALFPDVVAFGPNLDIFPNKWHWAIRYPIGVVVGARGDLMTGPDSLNVVDYDARLPSEATILYYHMSDEEKRRMFPAGSHILCTSITPSVPTTRKVHFCDQVAQRDGGRCVLTRMIPDACDAVHLLAHSKGDAYIETYTQRRSRDPTGGDIVREIESVRNGLFLNKFTHVALGTHIAFLMRPNFAMNTADVDLATPPGEKKRIAHLFRPDKKVYLGGFGAPPPGSPLHISEGSTRPPNILFDAVYAGAVLNHFGTDALKAEFGATWQDVFYPNGIMTAAYRGDQAINDLERGKKSRQTRHAHGSPICRGATEQAAEDVKESRRGYPGSRAEASEGES</sequence>
<dbReference type="AlphaFoldDB" id="A0A8S0W442"/>
<proteinExistence type="predicted"/>
<dbReference type="InterPro" id="IPR003615">
    <property type="entry name" value="HNH_nuc"/>
</dbReference>
<keyword evidence="4" id="KW-1185">Reference proteome</keyword>
<dbReference type="OrthoDB" id="3269637at2759"/>
<protein>
    <recommendedName>
        <fullName evidence="2">HNH nuclease domain-containing protein</fullName>
    </recommendedName>
</protein>
<evidence type="ECO:0000313" key="4">
    <source>
        <dbReference type="Proteomes" id="UP000467700"/>
    </source>
</evidence>
<feature type="compositionally biased region" description="Basic residues" evidence="1">
    <location>
        <begin position="303"/>
        <end position="312"/>
    </location>
</feature>
<organism evidence="3 4">
    <name type="scientific">Cyclocybe aegerita</name>
    <name type="common">Black poplar mushroom</name>
    <name type="synonym">Agrocybe aegerita</name>
    <dbReference type="NCBI Taxonomy" id="1973307"/>
    <lineage>
        <taxon>Eukaryota</taxon>
        <taxon>Fungi</taxon>
        <taxon>Dikarya</taxon>
        <taxon>Basidiomycota</taxon>
        <taxon>Agaricomycotina</taxon>
        <taxon>Agaricomycetes</taxon>
        <taxon>Agaricomycetidae</taxon>
        <taxon>Agaricales</taxon>
        <taxon>Agaricineae</taxon>
        <taxon>Bolbitiaceae</taxon>
        <taxon>Cyclocybe</taxon>
    </lineage>
</organism>
<gene>
    <name evidence="3" type="ORF">AAE3_LOCUS11930</name>
</gene>
<comment type="caution">
    <text evidence="3">The sequence shown here is derived from an EMBL/GenBank/DDBJ whole genome shotgun (WGS) entry which is preliminary data.</text>
</comment>
<accession>A0A8S0W442</accession>
<dbReference type="Pfam" id="PF13391">
    <property type="entry name" value="HNH_2"/>
    <property type="match status" value="1"/>
</dbReference>
<dbReference type="EMBL" id="CACVBS010000079">
    <property type="protein sequence ID" value="CAA7269545.1"/>
    <property type="molecule type" value="Genomic_DNA"/>
</dbReference>
<name>A0A8S0W442_CYCAE</name>
<dbReference type="Proteomes" id="UP000467700">
    <property type="component" value="Unassembled WGS sequence"/>
</dbReference>
<evidence type="ECO:0000256" key="1">
    <source>
        <dbReference type="SAM" id="MobiDB-lite"/>
    </source>
</evidence>